<dbReference type="Pfam" id="PF12937">
    <property type="entry name" value="F-box-like"/>
    <property type="match status" value="1"/>
</dbReference>
<dbReference type="Proteomes" id="UP000650833">
    <property type="component" value="Unassembled WGS sequence"/>
</dbReference>
<reference evidence="2" key="1">
    <citation type="submission" date="2020-12" db="EMBL/GenBank/DDBJ databases">
        <title>Metabolic potential, ecology and presence of endohyphal bacteria is reflected in genomic diversity of Mucoromycotina.</title>
        <authorList>
            <person name="Muszewska A."/>
            <person name="Okrasinska A."/>
            <person name="Steczkiewicz K."/>
            <person name="Drgas O."/>
            <person name="Orlowska M."/>
            <person name="Perlinska-Lenart U."/>
            <person name="Aleksandrzak-Piekarczyk T."/>
            <person name="Szatraj K."/>
            <person name="Zielenkiewicz U."/>
            <person name="Pilsyk S."/>
            <person name="Malc E."/>
            <person name="Mieczkowski P."/>
            <person name="Kruszewska J.S."/>
            <person name="Biernat P."/>
            <person name="Pawlowska J."/>
        </authorList>
    </citation>
    <scope>NUCLEOTIDE SEQUENCE</scope>
    <source>
        <strain evidence="2">CBS 226.32</strain>
    </source>
</reference>
<comment type="caution">
    <text evidence="2">The sequence shown here is derived from an EMBL/GenBank/DDBJ whole genome shotgun (WGS) entry which is preliminary data.</text>
</comment>
<dbReference type="InterPro" id="IPR001810">
    <property type="entry name" value="F-box_dom"/>
</dbReference>
<dbReference type="OrthoDB" id="2262799at2759"/>
<dbReference type="SUPFAM" id="SSF52047">
    <property type="entry name" value="RNI-like"/>
    <property type="match status" value="1"/>
</dbReference>
<gene>
    <name evidence="2" type="ORF">INT46_001507</name>
</gene>
<name>A0A8H7QNG3_9FUNG</name>
<dbReference type="CDD" id="cd09917">
    <property type="entry name" value="F-box_SF"/>
    <property type="match status" value="1"/>
</dbReference>
<dbReference type="AlphaFoldDB" id="A0A8H7QNG3"/>
<evidence type="ECO:0000313" key="2">
    <source>
        <dbReference type="EMBL" id="KAG2195869.1"/>
    </source>
</evidence>
<evidence type="ECO:0000313" key="3">
    <source>
        <dbReference type="Proteomes" id="UP000650833"/>
    </source>
</evidence>
<dbReference type="InterPro" id="IPR032675">
    <property type="entry name" value="LRR_dom_sf"/>
</dbReference>
<protein>
    <recommendedName>
        <fullName evidence="1">F-box domain-containing protein</fullName>
    </recommendedName>
</protein>
<evidence type="ECO:0000259" key="1">
    <source>
        <dbReference type="Pfam" id="PF12937"/>
    </source>
</evidence>
<dbReference type="Gene3D" id="1.20.1280.50">
    <property type="match status" value="1"/>
</dbReference>
<organism evidence="2 3">
    <name type="scientific">Mucor plumbeus</name>
    <dbReference type="NCBI Taxonomy" id="97098"/>
    <lineage>
        <taxon>Eukaryota</taxon>
        <taxon>Fungi</taxon>
        <taxon>Fungi incertae sedis</taxon>
        <taxon>Mucoromycota</taxon>
        <taxon>Mucoromycotina</taxon>
        <taxon>Mucoromycetes</taxon>
        <taxon>Mucorales</taxon>
        <taxon>Mucorineae</taxon>
        <taxon>Mucoraceae</taxon>
        <taxon>Mucor</taxon>
    </lineage>
</organism>
<dbReference type="EMBL" id="JAEPRC010000503">
    <property type="protein sequence ID" value="KAG2195869.1"/>
    <property type="molecule type" value="Genomic_DNA"/>
</dbReference>
<dbReference type="Gene3D" id="3.80.10.10">
    <property type="entry name" value="Ribonuclease Inhibitor"/>
    <property type="match status" value="1"/>
</dbReference>
<proteinExistence type="predicted"/>
<sequence length="458" mass="53212">MSKLPPEILIEVLSYLSRDCKLQCLLACKTWYTSVLPILNREIKLCSDNDATILLEKLSSQQEGSIEGSKVHRLSFGTDDLAYTEYIINRVTFGSIITACKNLKSLDFNGLFIQRYFGYLYQYRDTLQLDNLQVINAPYSSSELYIPVAYHYHQKLNQLDLDINSNSFRSLPGTNDIFSYLCLFSALKILSLRFHCPIYLHDILSACPHLETLKLSHSSSVNHFKIFKGSKSGKRHAIEQTACFRLKFLTIASDFVNQELFEYLLEKTTQLYQVSINGFCSDFTTFETPFNIFVNDNQIFPIKRIVFFNVNISPKVINGLNSGFDALKIIELDGCYFAKIMDQHRNIRLDFSKLNLEYISIDFRNIIRDQPNINTVSLEIKRAENNDTLFFQRLSKWKTDRMFVEKTHKLFTTNYFKERRANSNHISVISIEINTLRYLRLHLNTYNDSAFSQIIALN</sequence>
<feature type="domain" description="F-box" evidence="1">
    <location>
        <begin position="2"/>
        <end position="35"/>
    </location>
</feature>
<dbReference type="SUPFAM" id="SSF81383">
    <property type="entry name" value="F-box domain"/>
    <property type="match status" value="1"/>
</dbReference>
<dbReference type="InterPro" id="IPR036047">
    <property type="entry name" value="F-box-like_dom_sf"/>
</dbReference>
<keyword evidence="3" id="KW-1185">Reference proteome</keyword>
<accession>A0A8H7QNG3</accession>